<organism evidence="2 3">
    <name type="scientific">Thalassotalea eurytherma</name>
    <dbReference type="NCBI Taxonomy" id="1144278"/>
    <lineage>
        <taxon>Bacteria</taxon>
        <taxon>Pseudomonadati</taxon>
        <taxon>Pseudomonadota</taxon>
        <taxon>Gammaproteobacteria</taxon>
        <taxon>Alteromonadales</taxon>
        <taxon>Colwelliaceae</taxon>
        <taxon>Thalassotalea</taxon>
    </lineage>
</organism>
<dbReference type="Proteomes" id="UP001157133">
    <property type="component" value="Unassembled WGS sequence"/>
</dbReference>
<dbReference type="Pfam" id="PF05258">
    <property type="entry name" value="DciA"/>
    <property type="match status" value="1"/>
</dbReference>
<protein>
    <recommendedName>
        <fullName evidence="4">DUF721 domain-containing protein</fullName>
    </recommendedName>
</protein>
<sequence length="156" mass="17536">MYRKTKQPTDLSSLFDASKGTLAQIASKTNSLASLTDIVKEICPDIPDDAWHLGNIKDDTIVIEVKSSVWSQRFQFERYQLAQAFSQQTKGYVNKVDISVMPFLNKTEIKKPKNPKPQKQMSSKSASELIEVAKHAPDGLKQKLERLASHANKDCN</sequence>
<dbReference type="EMBL" id="BSSU01000005">
    <property type="protein sequence ID" value="GLX81611.1"/>
    <property type="molecule type" value="Genomic_DNA"/>
</dbReference>
<accession>A0ABQ6H085</accession>
<comment type="caution">
    <text evidence="2">The sequence shown here is derived from an EMBL/GenBank/DDBJ whole genome shotgun (WGS) entry which is preliminary data.</text>
</comment>
<evidence type="ECO:0008006" key="4">
    <source>
        <dbReference type="Google" id="ProtNLM"/>
    </source>
</evidence>
<gene>
    <name evidence="2" type="ORF">theurythT_10630</name>
</gene>
<dbReference type="InterPro" id="IPR007922">
    <property type="entry name" value="DciA-like"/>
</dbReference>
<feature type="region of interest" description="Disordered" evidence="1">
    <location>
        <begin position="108"/>
        <end position="128"/>
    </location>
</feature>
<dbReference type="RefSeq" id="WP_284206952.1">
    <property type="nucleotide sequence ID" value="NZ_BSSU01000005.1"/>
</dbReference>
<evidence type="ECO:0000256" key="1">
    <source>
        <dbReference type="SAM" id="MobiDB-lite"/>
    </source>
</evidence>
<reference evidence="2 3" key="1">
    <citation type="submission" date="2023-03" db="EMBL/GenBank/DDBJ databases">
        <title>Draft genome sequence of Thalassotalea eurytherma JCM 18482T.</title>
        <authorList>
            <person name="Sawabe T."/>
        </authorList>
    </citation>
    <scope>NUCLEOTIDE SEQUENCE [LARGE SCALE GENOMIC DNA]</scope>
    <source>
        <strain evidence="2 3">JCM 18482</strain>
    </source>
</reference>
<evidence type="ECO:0000313" key="3">
    <source>
        <dbReference type="Proteomes" id="UP001157133"/>
    </source>
</evidence>
<proteinExistence type="predicted"/>
<keyword evidence="3" id="KW-1185">Reference proteome</keyword>
<name>A0ABQ6H085_9GAMM</name>
<evidence type="ECO:0000313" key="2">
    <source>
        <dbReference type="EMBL" id="GLX81611.1"/>
    </source>
</evidence>